<comment type="caution">
    <text evidence="1">The sequence shown here is derived from an EMBL/GenBank/DDBJ whole genome shotgun (WGS) entry which is preliminary data.</text>
</comment>
<protein>
    <submittedName>
        <fullName evidence="1">Uncharacterized protein</fullName>
    </submittedName>
</protein>
<organism evidence="1 2">
    <name type="scientific">Neolewinella antarctica</name>
    <dbReference type="NCBI Taxonomy" id="442734"/>
    <lineage>
        <taxon>Bacteria</taxon>
        <taxon>Pseudomonadati</taxon>
        <taxon>Bacteroidota</taxon>
        <taxon>Saprospiria</taxon>
        <taxon>Saprospirales</taxon>
        <taxon>Lewinellaceae</taxon>
        <taxon>Neolewinella</taxon>
    </lineage>
</organism>
<keyword evidence="2" id="KW-1185">Reference proteome</keyword>
<name>A0ABX0XEB9_9BACT</name>
<reference evidence="1 2" key="1">
    <citation type="submission" date="2020-03" db="EMBL/GenBank/DDBJ databases">
        <title>Genomic Encyclopedia of Type Strains, Phase IV (KMG-IV): sequencing the most valuable type-strain genomes for metagenomic binning, comparative biology and taxonomic classification.</title>
        <authorList>
            <person name="Goeker M."/>
        </authorList>
    </citation>
    <scope>NUCLEOTIDE SEQUENCE [LARGE SCALE GENOMIC DNA]</scope>
    <source>
        <strain evidence="1 2">DSM 105096</strain>
    </source>
</reference>
<accession>A0ABX0XEB9</accession>
<evidence type="ECO:0000313" key="2">
    <source>
        <dbReference type="Proteomes" id="UP000770785"/>
    </source>
</evidence>
<gene>
    <name evidence="1" type="ORF">GGR27_003147</name>
</gene>
<evidence type="ECO:0000313" key="1">
    <source>
        <dbReference type="EMBL" id="NJC27630.1"/>
    </source>
</evidence>
<dbReference type="EMBL" id="JAATJH010000005">
    <property type="protein sequence ID" value="NJC27630.1"/>
    <property type="molecule type" value="Genomic_DNA"/>
</dbReference>
<sequence>MTSLQIYRGFKHIFHKLSWPVVRDKSEYIYIGPFEDRNMGLIKSYLSQLAGSQLLVVVDKKRSYVTDATDGEEIAKRIAQFQRVWVVELGWRTCVEIKGEVMRIGYSSDSARYYPTNPLRHPA</sequence>
<dbReference type="Proteomes" id="UP000770785">
    <property type="component" value="Unassembled WGS sequence"/>
</dbReference>
<proteinExistence type="predicted"/>
<dbReference type="RefSeq" id="WP_168038900.1">
    <property type="nucleotide sequence ID" value="NZ_JAATJH010000005.1"/>
</dbReference>